<protein>
    <submittedName>
        <fullName evidence="1">Uncharacterized protein</fullName>
    </submittedName>
</protein>
<reference evidence="1" key="1">
    <citation type="journal article" date="2024" name="Int. J. Syst. Evol. Microbiol.">
        <title>Polycladomyces zharkentensis sp. nov., a novel thermophilic cellulose- and starch-degrading member of the Bacillota from a geothermal aquifer in Kazakhstan.</title>
        <authorList>
            <person name="Mashzhan A."/>
            <person name="Kistaubayeva A."/>
            <person name="Javier-Lopez R."/>
            <person name="Bissenova U."/>
            <person name="Bissenbay A."/>
            <person name="Birkeland N.K."/>
        </authorList>
    </citation>
    <scope>NUCLEOTIDE SEQUENCE</scope>
    <source>
        <strain evidence="1">ZKZ2T</strain>
    </source>
</reference>
<accession>A0ABS2WHY2</accession>
<sequence length="129" mass="15415">MMLKIQLRLHGETKTYCQDFISGYLFRRALDLDDKRNKFLKKLLDQENEQDMTQEQEELLNELYHFVSEVFGGQFTPEEYERGTDAREIIDQSWAIVHGIINQVMEPLKELDDDGDIKKKKHLKPNRRK</sequence>
<name>A0ABS2WHY2_9BACL</name>
<organism evidence="1 2">
    <name type="scientific">Polycladomyces zharkentensis</name>
    <dbReference type="NCBI Taxonomy" id="2807616"/>
    <lineage>
        <taxon>Bacteria</taxon>
        <taxon>Bacillati</taxon>
        <taxon>Bacillota</taxon>
        <taxon>Bacilli</taxon>
        <taxon>Bacillales</taxon>
        <taxon>Thermoactinomycetaceae</taxon>
        <taxon>Polycladomyces</taxon>
    </lineage>
</organism>
<dbReference type="InterPro" id="IPR057006">
    <property type="entry name" value="Phage_TAC_19"/>
</dbReference>
<dbReference type="RefSeq" id="WP_205493882.1">
    <property type="nucleotide sequence ID" value="NZ_JAFHAP010000006.1"/>
</dbReference>
<comment type="caution">
    <text evidence="1">The sequence shown here is derived from an EMBL/GenBank/DDBJ whole genome shotgun (WGS) entry which is preliminary data.</text>
</comment>
<evidence type="ECO:0000313" key="1">
    <source>
        <dbReference type="EMBL" id="MBN2909157.1"/>
    </source>
</evidence>
<keyword evidence="2" id="KW-1185">Reference proteome</keyword>
<dbReference type="Proteomes" id="UP001177120">
    <property type="component" value="Unassembled WGS sequence"/>
</dbReference>
<gene>
    <name evidence="1" type="ORF">JQC72_06420</name>
</gene>
<proteinExistence type="predicted"/>
<dbReference type="NCBIfam" id="NF047360">
    <property type="entry name" value="tail_chap_PVL"/>
    <property type="match status" value="1"/>
</dbReference>
<dbReference type="Pfam" id="PF23857">
    <property type="entry name" value="Phage_TAC_19"/>
    <property type="match status" value="1"/>
</dbReference>
<evidence type="ECO:0000313" key="2">
    <source>
        <dbReference type="Proteomes" id="UP001177120"/>
    </source>
</evidence>
<dbReference type="EMBL" id="JAFHAP010000006">
    <property type="protein sequence ID" value="MBN2909157.1"/>
    <property type="molecule type" value="Genomic_DNA"/>
</dbReference>